<name>A0AC59Z9T5_RANTA</name>
<accession>A0AC59Z9T5</accession>
<evidence type="ECO:0000313" key="1">
    <source>
        <dbReference type="EMBL" id="CAN0314222.1"/>
    </source>
</evidence>
<reference evidence="1" key="2">
    <citation type="submission" date="2025-03" db="EMBL/GenBank/DDBJ databases">
        <authorList>
            <consortium name="ELIXIR-Norway"/>
            <consortium name="Elixir Norway"/>
        </authorList>
    </citation>
    <scope>NUCLEOTIDE SEQUENCE</scope>
</reference>
<protein>
    <submittedName>
        <fullName evidence="1">Uncharacterized protein</fullName>
    </submittedName>
</protein>
<gene>
    <name evidence="1" type="ORF">MRATA1EN22A_LOCUS15453</name>
</gene>
<sequence length="101" mass="11310">MVFRRSLINDISRFKIQGPNVSVNNSTISGPRRVETGAQPGGALKPRLKPPLLGLPFPLALRQSLSHFCHRFSYHSCMVCIETTFFSQSRADPTLLKKNQV</sequence>
<organism evidence="1 2">
    <name type="scientific">Rangifer tarandus platyrhynchus</name>
    <name type="common">Svalbard reindeer</name>
    <dbReference type="NCBI Taxonomy" id="3082113"/>
    <lineage>
        <taxon>Eukaryota</taxon>
        <taxon>Metazoa</taxon>
        <taxon>Chordata</taxon>
        <taxon>Craniata</taxon>
        <taxon>Vertebrata</taxon>
        <taxon>Euteleostomi</taxon>
        <taxon>Mammalia</taxon>
        <taxon>Eutheria</taxon>
        <taxon>Laurasiatheria</taxon>
        <taxon>Artiodactyla</taxon>
        <taxon>Ruminantia</taxon>
        <taxon>Pecora</taxon>
        <taxon>Cervidae</taxon>
        <taxon>Odocoileinae</taxon>
        <taxon>Rangifer</taxon>
    </lineage>
</organism>
<evidence type="ECO:0000313" key="2">
    <source>
        <dbReference type="Proteomes" id="UP001162501"/>
    </source>
</evidence>
<dbReference type="EMBL" id="OX596110">
    <property type="protein sequence ID" value="CAN0314222.1"/>
    <property type="molecule type" value="Genomic_DNA"/>
</dbReference>
<dbReference type="Proteomes" id="UP001162501">
    <property type="component" value="Chromosome 26"/>
</dbReference>
<reference evidence="1" key="1">
    <citation type="submission" date="2023-05" db="EMBL/GenBank/DDBJ databases">
        <authorList>
            <consortium name="ELIXIR-Norway"/>
        </authorList>
    </citation>
    <scope>NUCLEOTIDE SEQUENCE</scope>
</reference>
<proteinExistence type="predicted"/>